<proteinExistence type="predicted"/>
<reference evidence="2" key="1">
    <citation type="journal article" date="2019" name="Int. J. Syst. Evol. Microbiol.">
        <title>The Global Catalogue of Microorganisms (GCM) 10K type strain sequencing project: providing services to taxonomists for standard genome sequencing and annotation.</title>
        <authorList>
            <consortium name="The Broad Institute Genomics Platform"/>
            <consortium name="The Broad Institute Genome Sequencing Center for Infectious Disease"/>
            <person name="Wu L."/>
            <person name="Ma J."/>
        </authorList>
    </citation>
    <scope>NUCLEOTIDE SEQUENCE [LARGE SCALE GENOMIC DNA]</scope>
    <source>
        <strain evidence="2">S1</strain>
    </source>
</reference>
<keyword evidence="2" id="KW-1185">Reference proteome</keyword>
<evidence type="ECO:0000313" key="2">
    <source>
        <dbReference type="Proteomes" id="UP001597282"/>
    </source>
</evidence>
<dbReference type="EMBL" id="JBHTNU010000001">
    <property type="protein sequence ID" value="MFD1425353.1"/>
    <property type="molecule type" value="Genomic_DNA"/>
</dbReference>
<accession>A0ABW4C440</accession>
<organism evidence="1 2">
    <name type="scientific">Kroppenstedtia sanguinis</name>
    <dbReference type="NCBI Taxonomy" id="1380684"/>
    <lineage>
        <taxon>Bacteria</taxon>
        <taxon>Bacillati</taxon>
        <taxon>Bacillota</taxon>
        <taxon>Bacilli</taxon>
        <taxon>Bacillales</taxon>
        <taxon>Thermoactinomycetaceae</taxon>
        <taxon>Kroppenstedtia</taxon>
    </lineage>
</organism>
<gene>
    <name evidence="1" type="ORF">ACFQ4Y_00185</name>
</gene>
<sequence length="180" mass="20356">MRIFPHANVINFQASIREMTAPELERLLQKMMTNEAPIMTGIIDMSEEAVYIYGKAESVNVDEEEDQVEVTACSEEGEPQSFSRPFSQLVISHEMRFDIEVKEGQVVSYPVYYATFAEEGEPSREVTLFLAPAQKVPHPLECVVEFWQQAGEVGRDVDFIGSGCSVPPDFKELLKSDRSR</sequence>
<comment type="caution">
    <text evidence="1">The sequence shown here is derived from an EMBL/GenBank/DDBJ whole genome shotgun (WGS) entry which is preliminary data.</text>
</comment>
<name>A0ABW4C440_9BACL</name>
<dbReference type="RefSeq" id="WP_380162029.1">
    <property type="nucleotide sequence ID" value="NZ_JBHTNU010000001.1"/>
</dbReference>
<dbReference type="Proteomes" id="UP001597282">
    <property type="component" value="Unassembled WGS sequence"/>
</dbReference>
<protein>
    <submittedName>
        <fullName evidence="1">Uncharacterized protein</fullName>
    </submittedName>
</protein>
<evidence type="ECO:0000313" key="1">
    <source>
        <dbReference type="EMBL" id="MFD1425353.1"/>
    </source>
</evidence>